<dbReference type="EMBL" id="CP108140">
    <property type="protein sequence ID" value="WTP88780.1"/>
    <property type="molecule type" value="Genomic_DNA"/>
</dbReference>
<evidence type="ECO:0000313" key="2">
    <source>
        <dbReference type="EMBL" id="WTP88780.1"/>
    </source>
</evidence>
<accession>A0AAU1I4W4</accession>
<evidence type="ECO:0000256" key="1">
    <source>
        <dbReference type="SAM" id="MobiDB-lite"/>
    </source>
</evidence>
<protein>
    <submittedName>
        <fullName evidence="2">Uncharacterized protein</fullName>
    </submittedName>
</protein>
<sequence length="123" mass="13169">MTEPRLITLPTPDHGDVTVPEPSWCAGHPNPRPQYRADLTHYGPEHRLTFNGEPLFVLMLAQAPLSERASRDLAAYVEQSGYTGDLDPTGLYGLAAALDSAADQLRAFADQLAGLLAGGEPGE</sequence>
<dbReference type="Pfam" id="PF21848">
    <property type="entry name" value="DUF6907"/>
    <property type="match status" value="1"/>
</dbReference>
<gene>
    <name evidence="2" type="ORF">OG477_27035</name>
</gene>
<organism evidence="2">
    <name type="scientific">Streptomyces sp. NBC_00180</name>
    <dbReference type="NCBI Taxonomy" id="2903632"/>
    <lineage>
        <taxon>Bacteria</taxon>
        <taxon>Bacillati</taxon>
        <taxon>Actinomycetota</taxon>
        <taxon>Actinomycetes</taxon>
        <taxon>Kitasatosporales</taxon>
        <taxon>Streptomycetaceae</taxon>
        <taxon>Streptomyces</taxon>
    </lineage>
</organism>
<feature type="region of interest" description="Disordered" evidence="1">
    <location>
        <begin position="1"/>
        <end position="29"/>
    </location>
</feature>
<dbReference type="AlphaFoldDB" id="A0AAU1I4W4"/>
<name>A0AAU1I4W4_9ACTN</name>
<dbReference type="InterPro" id="IPR054202">
    <property type="entry name" value="DUF6907"/>
</dbReference>
<reference evidence="2" key="1">
    <citation type="submission" date="2022-10" db="EMBL/GenBank/DDBJ databases">
        <title>The complete genomes of actinobacterial strains from the NBC collection.</title>
        <authorList>
            <person name="Joergensen T.S."/>
            <person name="Alvarez Arevalo M."/>
            <person name="Sterndorff E.B."/>
            <person name="Faurdal D."/>
            <person name="Vuksanovic O."/>
            <person name="Mourched A.-S."/>
            <person name="Charusanti P."/>
            <person name="Shaw S."/>
            <person name="Blin K."/>
            <person name="Weber T."/>
        </authorList>
    </citation>
    <scope>NUCLEOTIDE SEQUENCE</scope>
    <source>
        <strain evidence="2">NBC 00180</strain>
    </source>
</reference>
<proteinExistence type="predicted"/>